<dbReference type="InterPro" id="IPR004952">
    <property type="entry name" value="NifX-assoc_nitrogen_fix"/>
</dbReference>
<dbReference type="Gene3D" id="1.10.3100.20">
    <property type="entry name" value="Protein of unknown function DUF269"/>
    <property type="match status" value="1"/>
</dbReference>
<comment type="caution">
    <text evidence="1">The sequence shown here is derived from an EMBL/GenBank/DDBJ whole genome shotgun (WGS) entry which is preliminary data.</text>
</comment>
<organism evidence="1 2">
    <name type="scientific">Paenibacillus anaericanus</name>
    <dbReference type="NCBI Taxonomy" id="170367"/>
    <lineage>
        <taxon>Bacteria</taxon>
        <taxon>Bacillati</taxon>
        <taxon>Bacillota</taxon>
        <taxon>Bacilli</taxon>
        <taxon>Bacillales</taxon>
        <taxon>Paenibacillaceae</taxon>
        <taxon>Paenibacillus</taxon>
    </lineage>
</organism>
<dbReference type="RefSeq" id="WP_127191908.1">
    <property type="nucleotide sequence ID" value="NZ_RZNY01000006.1"/>
</dbReference>
<evidence type="ECO:0000313" key="2">
    <source>
        <dbReference type="Proteomes" id="UP000279446"/>
    </source>
</evidence>
<evidence type="ECO:0000313" key="1">
    <source>
        <dbReference type="EMBL" id="RUT47023.1"/>
    </source>
</evidence>
<dbReference type="PIRSF" id="PIRSF005788">
    <property type="entry name" value="NifK"/>
    <property type="match status" value="1"/>
</dbReference>
<dbReference type="AlphaFoldDB" id="A0A433YAY0"/>
<keyword evidence="2" id="KW-1185">Reference proteome</keyword>
<name>A0A433YAY0_9BACL</name>
<dbReference type="Proteomes" id="UP000279446">
    <property type="component" value="Unassembled WGS sequence"/>
</dbReference>
<accession>A0A433YAY0</accession>
<sequence>MIQHDEHLGELFSLSLNRCLHLCDPWGKYDDLPVEERIAKLFLCSPEQKRELASACSVSPVVKKQVSFFFQTVATVLEQLSGEIIQSMVEINEEGFGRAIVYSGRTVLVSDSFRGGSSFPFAEYLKVQVYGVSCIREGLQNRERYRELFLFANKA</sequence>
<protein>
    <submittedName>
        <fullName evidence="1">DUF269 domain-containing protein</fullName>
    </submittedName>
</protein>
<dbReference type="EMBL" id="RZNY01000006">
    <property type="protein sequence ID" value="RUT47023.1"/>
    <property type="molecule type" value="Genomic_DNA"/>
</dbReference>
<gene>
    <name evidence="1" type="ORF">EJP82_10015</name>
</gene>
<dbReference type="OrthoDB" id="9808545at2"/>
<dbReference type="Pfam" id="PF03270">
    <property type="entry name" value="DUF269"/>
    <property type="match status" value="1"/>
</dbReference>
<reference evidence="1 2" key="1">
    <citation type="submission" date="2018-12" db="EMBL/GenBank/DDBJ databases">
        <authorList>
            <person name="Sun L."/>
            <person name="Chen Z."/>
        </authorList>
    </citation>
    <scope>NUCLEOTIDE SEQUENCE [LARGE SCALE GENOMIC DNA]</scope>
    <source>
        <strain evidence="1 2">DSM 15890</strain>
    </source>
</reference>
<proteinExistence type="predicted"/>